<evidence type="ECO:0008006" key="3">
    <source>
        <dbReference type="Google" id="ProtNLM"/>
    </source>
</evidence>
<dbReference type="HOGENOM" id="CLU_055177_0_0_1"/>
<name>A0A0C3KH68_9AGAM</name>
<organism evidence="1 2">
    <name type="scientific">Tulasnella calospora MUT 4182</name>
    <dbReference type="NCBI Taxonomy" id="1051891"/>
    <lineage>
        <taxon>Eukaryota</taxon>
        <taxon>Fungi</taxon>
        <taxon>Dikarya</taxon>
        <taxon>Basidiomycota</taxon>
        <taxon>Agaricomycotina</taxon>
        <taxon>Agaricomycetes</taxon>
        <taxon>Cantharellales</taxon>
        <taxon>Tulasnellaceae</taxon>
        <taxon>Tulasnella</taxon>
    </lineage>
</organism>
<evidence type="ECO:0000313" key="2">
    <source>
        <dbReference type="Proteomes" id="UP000054248"/>
    </source>
</evidence>
<gene>
    <name evidence="1" type="ORF">M407DRAFT_29540</name>
</gene>
<evidence type="ECO:0000313" key="1">
    <source>
        <dbReference type="EMBL" id="KIO20828.1"/>
    </source>
</evidence>
<dbReference type="OrthoDB" id="2998253at2759"/>
<reference evidence="2" key="2">
    <citation type="submission" date="2015-01" db="EMBL/GenBank/DDBJ databases">
        <title>Evolutionary Origins and Diversification of the Mycorrhizal Mutualists.</title>
        <authorList>
            <consortium name="DOE Joint Genome Institute"/>
            <consortium name="Mycorrhizal Genomics Consortium"/>
            <person name="Kohler A."/>
            <person name="Kuo A."/>
            <person name="Nagy L.G."/>
            <person name="Floudas D."/>
            <person name="Copeland A."/>
            <person name="Barry K.W."/>
            <person name="Cichocki N."/>
            <person name="Veneault-Fourrey C."/>
            <person name="LaButti K."/>
            <person name="Lindquist E.A."/>
            <person name="Lipzen A."/>
            <person name="Lundell T."/>
            <person name="Morin E."/>
            <person name="Murat C."/>
            <person name="Riley R."/>
            <person name="Ohm R."/>
            <person name="Sun H."/>
            <person name="Tunlid A."/>
            <person name="Henrissat B."/>
            <person name="Grigoriev I.V."/>
            <person name="Hibbett D.S."/>
            <person name="Martin F."/>
        </authorList>
    </citation>
    <scope>NUCLEOTIDE SEQUENCE [LARGE SCALE GENOMIC DNA]</scope>
    <source>
        <strain evidence="2">MUT 4182</strain>
    </source>
</reference>
<accession>A0A0C3KH68</accession>
<dbReference type="SUPFAM" id="SSF52047">
    <property type="entry name" value="RNI-like"/>
    <property type="match status" value="1"/>
</dbReference>
<proteinExistence type="predicted"/>
<dbReference type="AlphaFoldDB" id="A0A0C3KH68"/>
<dbReference type="PANTHER" id="PTHR16134:SF119">
    <property type="entry name" value="AT02038P-RELATED"/>
    <property type="match status" value="1"/>
</dbReference>
<keyword evidence="2" id="KW-1185">Reference proteome</keyword>
<dbReference type="STRING" id="1051891.A0A0C3KH68"/>
<dbReference type="Proteomes" id="UP000054248">
    <property type="component" value="Unassembled WGS sequence"/>
</dbReference>
<dbReference type="EMBL" id="KN823159">
    <property type="protein sequence ID" value="KIO20828.1"/>
    <property type="molecule type" value="Genomic_DNA"/>
</dbReference>
<protein>
    <recommendedName>
        <fullName evidence="3">F-box domain-containing protein</fullName>
    </recommendedName>
</protein>
<dbReference type="Gene3D" id="3.80.10.10">
    <property type="entry name" value="Ribonuclease Inhibitor"/>
    <property type="match status" value="1"/>
</dbReference>
<reference evidence="1 2" key="1">
    <citation type="submission" date="2014-04" db="EMBL/GenBank/DDBJ databases">
        <authorList>
            <consortium name="DOE Joint Genome Institute"/>
            <person name="Kuo A."/>
            <person name="Girlanda M."/>
            <person name="Perotto S."/>
            <person name="Kohler A."/>
            <person name="Nagy L.G."/>
            <person name="Floudas D."/>
            <person name="Copeland A."/>
            <person name="Barry K.W."/>
            <person name="Cichocki N."/>
            <person name="Veneault-Fourrey C."/>
            <person name="LaButti K."/>
            <person name="Lindquist E.A."/>
            <person name="Lipzen A."/>
            <person name="Lundell T."/>
            <person name="Morin E."/>
            <person name="Murat C."/>
            <person name="Sun H."/>
            <person name="Tunlid A."/>
            <person name="Henrissat B."/>
            <person name="Grigoriev I.V."/>
            <person name="Hibbett D.S."/>
            <person name="Martin F."/>
            <person name="Nordberg H.P."/>
            <person name="Cantor M.N."/>
            <person name="Hua S.X."/>
        </authorList>
    </citation>
    <scope>NUCLEOTIDE SEQUENCE [LARGE SCALE GENOMIC DNA]</scope>
    <source>
        <strain evidence="1 2">MUT 4182</strain>
    </source>
</reference>
<sequence>MATDALNPQSTDSDPNHESETKYNLKWSCHVLNLPYDILYLVFTLSWSEAGHKQHDFPVLISHVCRVWRQHALDTPGFWTLLKFESTIPEIEKYRTWLERSKDSPFDLEIGWLPFEGASVKHAKAIMRLIFPHVQRLRSLQVRDVPFKIRQLIFDRLNSAQLPSLETLDVKWGWAFDERPSPTDRKFKPFCHGDAANLKHVALERIQSDYVIYRFKKLRTLDIISWNVFSNYSRKNAKTVQDILSLLPDLRTLRIDREYFPDSRSIQSTATIPPSTHTSLEELYLNASQDDIDTIVCALVLPSLRRLGRSPGTDLPVGTCCLPTIGQARPSYLFPNLVGLRLHGRQTSGEPLVDSRNMESFERALAGLPKLESLTLDQVHLEDNKHLAPLTRTCPQLKRLLFVYCSGFVLKELRAMIQSRCDPKGMGSNSLESVHVDGLQERLRRLQKEATEHGLEGDADFKITKSKKNSSRIVVIGRE</sequence>
<dbReference type="InterPro" id="IPR032675">
    <property type="entry name" value="LRR_dom_sf"/>
</dbReference>
<dbReference type="PANTHER" id="PTHR16134">
    <property type="entry name" value="F-BOX/TPR REPEAT PROTEIN POF3"/>
    <property type="match status" value="1"/>
</dbReference>